<dbReference type="CDD" id="cd16025">
    <property type="entry name" value="PAS_like"/>
    <property type="match status" value="1"/>
</dbReference>
<accession>A0A327R8J9</accession>
<evidence type="ECO:0000256" key="2">
    <source>
        <dbReference type="ARBA" id="ARBA00022723"/>
    </source>
</evidence>
<dbReference type="Proteomes" id="UP000249696">
    <property type="component" value="Unassembled WGS sequence"/>
</dbReference>
<feature type="domain" description="Sulfatase N-terminal" evidence="5">
    <location>
        <begin position="43"/>
        <end position="472"/>
    </location>
</feature>
<dbReference type="AlphaFoldDB" id="A0A327R8J9"/>
<dbReference type="Gene3D" id="3.30.1120.10">
    <property type="match status" value="1"/>
</dbReference>
<evidence type="ECO:0000313" key="7">
    <source>
        <dbReference type="Proteomes" id="UP000249696"/>
    </source>
</evidence>
<dbReference type="PANTHER" id="PTHR42693">
    <property type="entry name" value="ARYLSULFATASE FAMILY MEMBER"/>
    <property type="match status" value="1"/>
</dbReference>
<evidence type="ECO:0000256" key="1">
    <source>
        <dbReference type="ARBA" id="ARBA00008779"/>
    </source>
</evidence>
<keyword evidence="3" id="KW-0378">Hydrolase</keyword>
<evidence type="ECO:0000256" key="3">
    <source>
        <dbReference type="ARBA" id="ARBA00022801"/>
    </source>
</evidence>
<protein>
    <submittedName>
        <fullName evidence="6">Arylsulfatase</fullName>
    </submittedName>
</protein>
<dbReference type="Gene3D" id="3.40.720.10">
    <property type="entry name" value="Alkaline Phosphatase, subunit A"/>
    <property type="match status" value="1"/>
</dbReference>
<dbReference type="GO" id="GO:0046872">
    <property type="term" value="F:metal ion binding"/>
    <property type="evidence" value="ECO:0007669"/>
    <property type="project" value="UniProtKB-KW"/>
</dbReference>
<keyword evidence="4" id="KW-0106">Calcium</keyword>
<keyword evidence="7" id="KW-1185">Reference proteome</keyword>
<comment type="caution">
    <text evidence="6">The sequence shown here is derived from an EMBL/GenBank/DDBJ whole genome shotgun (WGS) entry which is preliminary data.</text>
</comment>
<gene>
    <name evidence="6" type="ORF">LV92_02976</name>
</gene>
<dbReference type="PANTHER" id="PTHR42693:SF53">
    <property type="entry name" value="ENDO-4-O-SULFATASE"/>
    <property type="match status" value="1"/>
</dbReference>
<organism evidence="6 7">
    <name type="scientific">Arenibacter echinorum</name>
    <dbReference type="NCBI Taxonomy" id="440515"/>
    <lineage>
        <taxon>Bacteria</taxon>
        <taxon>Pseudomonadati</taxon>
        <taxon>Bacteroidota</taxon>
        <taxon>Flavobacteriia</taxon>
        <taxon>Flavobacteriales</taxon>
        <taxon>Flavobacteriaceae</taxon>
        <taxon>Arenibacter</taxon>
    </lineage>
</organism>
<evidence type="ECO:0000313" key="6">
    <source>
        <dbReference type="EMBL" id="RAJ10227.1"/>
    </source>
</evidence>
<keyword evidence="2" id="KW-0479">Metal-binding</keyword>
<dbReference type="SUPFAM" id="SSF53649">
    <property type="entry name" value="Alkaline phosphatase-like"/>
    <property type="match status" value="1"/>
</dbReference>
<evidence type="ECO:0000259" key="5">
    <source>
        <dbReference type="Pfam" id="PF00884"/>
    </source>
</evidence>
<proteinExistence type="inferred from homology"/>
<dbReference type="GO" id="GO:0004065">
    <property type="term" value="F:arylsulfatase activity"/>
    <property type="evidence" value="ECO:0007669"/>
    <property type="project" value="TreeGrafter"/>
</dbReference>
<dbReference type="InterPro" id="IPR000917">
    <property type="entry name" value="Sulfatase_N"/>
</dbReference>
<dbReference type="EMBL" id="QLLN01000005">
    <property type="protein sequence ID" value="RAJ10227.1"/>
    <property type="molecule type" value="Genomic_DNA"/>
</dbReference>
<sequence>MKNKIKILAISSIAIFALGFGLRDTIWSKKVETISMLKEQNRPNIILIMADDMGYSDIGCYGGEIKTPNLDNLAANGLRFSQFYNTSRCCPTRASLLTGLYPAQTGIGMMTDDEGKPGYIGDLNNQSVTIAEVLKSAGYQTYMSGKWHVTKHLKDVDSLKYNWPRQRGFDKFYGTIFGAGSFWDPYTLARNNSLITPENDSIYQPKQFYYTDAISDNAVKYIQDYKTEDIKDPFFMYVAYTAAHWPLHAPEEEIEQYKGKYDKGFDSVRLKRFEKLKQLGLLKDNWDITKPIANWDTVQNKPWHARNMEVYAAMVTRMDKGIGNIISELEKTGEIENTLILFLQDNGACAEELEWVSGRGDRDILSDKPTTEPMLKNELQTEMVPKITRDGYPVVMQSIKVLAGSDQTYNAYGPTWANVSNTPFKKYKHWVNEGGISSPLIAYWPSQIKSKGEISHQPSHLIDIMATCVDVAEASYPQVYDGNVISPIEGKSLTPVLLNNQILEREAIYFEHEGNRAIRQQKWKLISKANNHSGHYIRVNELPIDQWELYDMENDRTENHDLAKQYPEIVKELSKKWHDWAKRTNTIPKPI</sequence>
<dbReference type="InterPro" id="IPR017850">
    <property type="entry name" value="Alkaline_phosphatase_core_sf"/>
</dbReference>
<evidence type="ECO:0000256" key="4">
    <source>
        <dbReference type="ARBA" id="ARBA00022837"/>
    </source>
</evidence>
<dbReference type="InterPro" id="IPR024607">
    <property type="entry name" value="Sulfatase_CS"/>
</dbReference>
<name>A0A327R8J9_9FLAO</name>
<comment type="similarity">
    <text evidence="1">Belongs to the sulfatase family.</text>
</comment>
<dbReference type="PROSITE" id="PS00149">
    <property type="entry name" value="SULFATASE_2"/>
    <property type="match status" value="1"/>
</dbReference>
<dbReference type="RefSeq" id="WP_211322989.1">
    <property type="nucleotide sequence ID" value="NZ_QLLN01000005.1"/>
</dbReference>
<dbReference type="Pfam" id="PF00884">
    <property type="entry name" value="Sulfatase"/>
    <property type="match status" value="1"/>
</dbReference>
<reference evidence="6 7" key="1">
    <citation type="submission" date="2018-06" db="EMBL/GenBank/DDBJ databases">
        <title>Genomic Encyclopedia of Archaeal and Bacterial Type Strains, Phase II (KMG-II): from individual species to whole genera.</title>
        <authorList>
            <person name="Goeker M."/>
        </authorList>
    </citation>
    <scope>NUCLEOTIDE SEQUENCE [LARGE SCALE GENOMIC DNA]</scope>
    <source>
        <strain evidence="6 7">DSM 23522</strain>
    </source>
</reference>
<dbReference type="InterPro" id="IPR050738">
    <property type="entry name" value="Sulfatase"/>
</dbReference>